<evidence type="ECO:0000313" key="2">
    <source>
        <dbReference type="Proteomes" id="UP000184465"/>
    </source>
</evidence>
<proteinExistence type="predicted"/>
<dbReference type="AlphaFoldDB" id="A0A1M6N043"/>
<gene>
    <name evidence="1" type="ORF">SAMN02745912_01495</name>
</gene>
<organism evidence="1 2">
    <name type="scientific">Paramaledivibacter caminithermalis (strain DSM 15212 / CIP 107654 / DViRD3)</name>
    <name type="common">Clostridium caminithermale</name>
    <dbReference type="NCBI Taxonomy" id="1121301"/>
    <lineage>
        <taxon>Bacteria</taxon>
        <taxon>Bacillati</taxon>
        <taxon>Bacillota</taxon>
        <taxon>Clostridia</taxon>
        <taxon>Peptostreptococcales</taxon>
        <taxon>Caminicellaceae</taxon>
        <taxon>Paramaledivibacter</taxon>
    </lineage>
</organism>
<evidence type="ECO:0000313" key="1">
    <source>
        <dbReference type="EMBL" id="SHJ88992.1"/>
    </source>
</evidence>
<accession>A0A1M6N043</accession>
<dbReference type="Proteomes" id="UP000184465">
    <property type="component" value="Unassembled WGS sequence"/>
</dbReference>
<name>A0A1M6N043_PARC5</name>
<sequence length="76" mass="8821">MCIIIITVLFEYSNNKTTNNYNAVKNSNEDEIVLKQIYQGFDSKDEEDIPKLMYDKNNNISNLLINDNIKSLDKSD</sequence>
<keyword evidence="2" id="KW-1185">Reference proteome</keyword>
<protein>
    <submittedName>
        <fullName evidence="1">Uncharacterized protein</fullName>
    </submittedName>
</protein>
<dbReference type="EMBL" id="FRAG01000014">
    <property type="protein sequence ID" value="SHJ88992.1"/>
    <property type="molecule type" value="Genomic_DNA"/>
</dbReference>
<reference evidence="1 2" key="1">
    <citation type="submission" date="2016-11" db="EMBL/GenBank/DDBJ databases">
        <authorList>
            <person name="Jaros S."/>
            <person name="Januszkiewicz K."/>
            <person name="Wedrychowicz H."/>
        </authorList>
    </citation>
    <scope>NUCLEOTIDE SEQUENCE [LARGE SCALE GENOMIC DNA]</scope>
    <source>
        <strain evidence="1 2">DSM 15212</strain>
    </source>
</reference>